<evidence type="ECO:0000313" key="1">
    <source>
        <dbReference type="EMBL" id="KAH7996374.1"/>
    </source>
</evidence>
<name>A0ACB8EUN0_9SAUR</name>
<gene>
    <name evidence="1" type="ORF">K3G42_005203</name>
</gene>
<proteinExistence type="predicted"/>
<organism evidence="1 2">
    <name type="scientific">Sphaerodactylus townsendi</name>
    <dbReference type="NCBI Taxonomy" id="933632"/>
    <lineage>
        <taxon>Eukaryota</taxon>
        <taxon>Metazoa</taxon>
        <taxon>Chordata</taxon>
        <taxon>Craniata</taxon>
        <taxon>Vertebrata</taxon>
        <taxon>Euteleostomi</taxon>
        <taxon>Lepidosauria</taxon>
        <taxon>Squamata</taxon>
        <taxon>Bifurcata</taxon>
        <taxon>Gekkota</taxon>
        <taxon>Sphaerodactylidae</taxon>
        <taxon>Sphaerodactylus</taxon>
    </lineage>
</organism>
<dbReference type="EMBL" id="CM037628">
    <property type="protein sequence ID" value="KAH7996374.1"/>
    <property type="molecule type" value="Genomic_DNA"/>
</dbReference>
<dbReference type="Proteomes" id="UP000827872">
    <property type="component" value="Linkage Group LG15"/>
</dbReference>
<accession>A0ACB8EUN0</accession>
<reference evidence="1" key="1">
    <citation type="submission" date="2021-08" db="EMBL/GenBank/DDBJ databases">
        <title>The first chromosome-level gecko genome reveals the dynamic sex chromosomes of Neotropical dwarf geckos (Sphaerodactylidae: Sphaerodactylus).</title>
        <authorList>
            <person name="Pinto B.J."/>
            <person name="Keating S.E."/>
            <person name="Gamble T."/>
        </authorList>
    </citation>
    <scope>NUCLEOTIDE SEQUENCE</scope>
    <source>
        <strain evidence="1">TG3544</strain>
    </source>
</reference>
<keyword evidence="2" id="KW-1185">Reference proteome</keyword>
<evidence type="ECO:0000313" key="2">
    <source>
        <dbReference type="Proteomes" id="UP000827872"/>
    </source>
</evidence>
<sequence>MEATFTKDFDVARSGPLQRQLRKGEYGFFKYSPMLESDFVQISKYGSPVEITNEEEIVTIGISFTNPILLLPDVLLVARAIYVSEEPVLQHGAKIYPQRKVEHELTSRLFPLCLMRISIHDAEKQQLKVKLASGRIFYLQLCPESYRRESLFDSWIRIIQLLWPPSGKMSEIKVIESSRMRKSPPPRPKAPSPKHPVKSTTVWNELAGRNSPYRSQNGEKGRFFLEAQQDSLSHHIRLLGQSQEKQPKCQFPIQREEK</sequence>
<protein>
    <submittedName>
        <fullName evidence="1">Uncharacterized protein</fullName>
    </submittedName>
</protein>
<comment type="caution">
    <text evidence="1">The sequence shown here is derived from an EMBL/GenBank/DDBJ whole genome shotgun (WGS) entry which is preliminary data.</text>
</comment>